<dbReference type="KEGG" id="lsd:EMK97_17500"/>
<organism evidence="1 2">
    <name type="scientific">Litorilituus sediminis</name>
    <dbReference type="NCBI Taxonomy" id="718192"/>
    <lineage>
        <taxon>Bacteria</taxon>
        <taxon>Pseudomonadati</taxon>
        <taxon>Pseudomonadota</taxon>
        <taxon>Gammaproteobacteria</taxon>
        <taxon>Alteromonadales</taxon>
        <taxon>Colwelliaceae</taxon>
        <taxon>Litorilituus</taxon>
    </lineage>
</organism>
<dbReference type="OrthoDB" id="5600394at2"/>
<name>A0A4P6P797_9GAMM</name>
<gene>
    <name evidence="1" type="ORF">EMK97_17500</name>
</gene>
<dbReference type="EMBL" id="CP034759">
    <property type="protein sequence ID" value="QBG37404.1"/>
    <property type="molecule type" value="Genomic_DNA"/>
</dbReference>
<reference evidence="1 2" key="1">
    <citation type="submission" date="2018-12" db="EMBL/GenBank/DDBJ databases">
        <title>Complete genome of Litorilituus sediminis.</title>
        <authorList>
            <person name="Liu A."/>
            <person name="Rong J."/>
        </authorList>
    </citation>
    <scope>NUCLEOTIDE SEQUENCE [LARGE SCALE GENOMIC DNA]</scope>
    <source>
        <strain evidence="1 2">JCM 17549</strain>
    </source>
</reference>
<proteinExistence type="predicted"/>
<accession>A0A4P6P797</accession>
<protein>
    <recommendedName>
        <fullName evidence="3">YfcL family protein</fullName>
    </recommendedName>
</protein>
<evidence type="ECO:0000313" key="1">
    <source>
        <dbReference type="EMBL" id="QBG37404.1"/>
    </source>
</evidence>
<sequence length="92" mass="10322">MNNTISTLVELYEFLDSLFDQDCDADTLFASGYLRGFISLVASEFGDENMKITTDFIEAISQGVSKAKSELSPQDSVIVNNFWLQLQHKFTA</sequence>
<keyword evidence="2" id="KW-1185">Reference proteome</keyword>
<dbReference type="Pfam" id="PF08891">
    <property type="entry name" value="YfcL"/>
    <property type="match status" value="1"/>
</dbReference>
<evidence type="ECO:0008006" key="3">
    <source>
        <dbReference type="Google" id="ProtNLM"/>
    </source>
</evidence>
<dbReference type="AlphaFoldDB" id="A0A4P6P797"/>
<dbReference type="RefSeq" id="WP_130604069.1">
    <property type="nucleotide sequence ID" value="NZ_CP034759.1"/>
</dbReference>
<dbReference type="Proteomes" id="UP000290244">
    <property type="component" value="Chromosome"/>
</dbReference>
<dbReference type="InterPro" id="IPR014987">
    <property type="entry name" value="UPF_YfcL"/>
</dbReference>
<evidence type="ECO:0000313" key="2">
    <source>
        <dbReference type="Proteomes" id="UP000290244"/>
    </source>
</evidence>